<keyword evidence="1" id="KW-0472">Membrane</keyword>
<organism evidence="2 3">
    <name type="scientific">Leishmania shawi</name>
    <dbReference type="NCBI Taxonomy" id="5680"/>
    <lineage>
        <taxon>Eukaryota</taxon>
        <taxon>Discoba</taxon>
        <taxon>Euglenozoa</taxon>
        <taxon>Kinetoplastea</taxon>
        <taxon>Metakinetoplastina</taxon>
        <taxon>Trypanosomatida</taxon>
        <taxon>Trypanosomatidae</taxon>
        <taxon>Leishmaniinae</taxon>
        <taxon>Leishmania</taxon>
        <taxon>Leishmania guyanensis species complex</taxon>
    </lineage>
</organism>
<evidence type="ECO:0000313" key="2">
    <source>
        <dbReference type="EMBL" id="KAL0519279.1"/>
    </source>
</evidence>
<evidence type="ECO:0008006" key="4">
    <source>
        <dbReference type="Google" id="ProtNLM"/>
    </source>
</evidence>
<comment type="caution">
    <text evidence="2">The sequence shown here is derived from an EMBL/GenBank/DDBJ whole genome shotgun (WGS) entry which is preliminary data.</text>
</comment>
<name>A0AAW3BCZ6_9TRYP</name>
<evidence type="ECO:0000313" key="3">
    <source>
        <dbReference type="Proteomes" id="UP001500493"/>
    </source>
</evidence>
<accession>A0AAW3BCZ6</accession>
<dbReference type="AlphaFoldDB" id="A0AAW3BCZ6"/>
<reference evidence="2" key="1">
    <citation type="submission" date="2024-02" db="EMBL/GenBank/DDBJ databases">
        <title>FIRST GENOME SEQUENCES OF Leishmania (Viannia) shawi, Leishmania (Viannia) lindenbergi AND Leishmania (Viannia) utingensis.</title>
        <authorList>
            <person name="Resadore F."/>
            <person name="Custodio M.G.F."/>
            <person name="Boite M.C."/>
            <person name="Cupolillo E."/>
            <person name="Ferreira G.E.M."/>
        </authorList>
    </citation>
    <scope>NUCLEOTIDE SEQUENCE</scope>
    <source>
        <strain evidence="2">MHOM/BR/2013/18 LTA MLF</strain>
    </source>
</reference>
<keyword evidence="1" id="KW-0812">Transmembrane</keyword>
<keyword evidence="1" id="KW-1133">Transmembrane helix</keyword>
<protein>
    <recommendedName>
        <fullName evidence="4">Secreted protein</fullName>
    </recommendedName>
</protein>
<dbReference type="EMBL" id="JBAMZJ010000035">
    <property type="protein sequence ID" value="KAL0519279.1"/>
    <property type="molecule type" value="Genomic_DNA"/>
</dbReference>
<sequence>MRKRGHTSPASAAASRGMAWGFLPLGCGGPSGVIWGVTALAEQRAARHLRIMLSLSLCSRCGNPRYSQVPEQSWVRVAFCRLVSPASLSF</sequence>
<proteinExistence type="predicted"/>
<feature type="transmembrane region" description="Helical" evidence="1">
    <location>
        <begin position="20"/>
        <end position="41"/>
    </location>
</feature>
<dbReference type="Proteomes" id="UP001500493">
    <property type="component" value="Unassembled WGS sequence"/>
</dbReference>
<gene>
    <name evidence="2" type="ORF">Q4I32_007223</name>
</gene>
<evidence type="ECO:0000256" key="1">
    <source>
        <dbReference type="SAM" id="Phobius"/>
    </source>
</evidence>